<evidence type="ECO:0000313" key="2">
    <source>
        <dbReference type="EMBL" id="CBY01490.1"/>
    </source>
</evidence>
<proteinExistence type="predicted"/>
<dbReference type="InParanoid" id="E5AE51"/>
<reference evidence="3" key="1">
    <citation type="journal article" date="2011" name="Nat. Commun.">
        <title>Effector diversification within compartments of the Leptosphaeria maculans genome affected by Repeat-Induced Point mutations.</title>
        <authorList>
            <person name="Rouxel T."/>
            <person name="Grandaubert J."/>
            <person name="Hane J.K."/>
            <person name="Hoede C."/>
            <person name="van de Wouw A.P."/>
            <person name="Couloux A."/>
            <person name="Dominguez V."/>
            <person name="Anthouard V."/>
            <person name="Bally P."/>
            <person name="Bourras S."/>
            <person name="Cozijnsen A.J."/>
            <person name="Ciuffetti L.M."/>
            <person name="Degrave A."/>
            <person name="Dilmaghani A."/>
            <person name="Duret L."/>
            <person name="Fudal I."/>
            <person name="Goodwin S.B."/>
            <person name="Gout L."/>
            <person name="Glaser N."/>
            <person name="Linglin J."/>
            <person name="Kema G.H.J."/>
            <person name="Lapalu N."/>
            <person name="Lawrence C.B."/>
            <person name="May K."/>
            <person name="Meyer M."/>
            <person name="Ollivier B."/>
            <person name="Poulain J."/>
            <person name="Schoch C.L."/>
            <person name="Simon A."/>
            <person name="Spatafora J.W."/>
            <person name="Stachowiak A."/>
            <person name="Turgeon B.G."/>
            <person name="Tyler B.M."/>
            <person name="Vincent D."/>
            <person name="Weissenbach J."/>
            <person name="Amselem J."/>
            <person name="Quesneville H."/>
            <person name="Oliver R.P."/>
            <person name="Wincker P."/>
            <person name="Balesdent M.-H."/>
            <person name="Howlett B.J."/>
        </authorList>
    </citation>
    <scope>NUCLEOTIDE SEQUENCE [LARGE SCALE GENOMIC DNA]</scope>
    <source>
        <strain evidence="3">JN3 / isolate v23.1.3 / race Av1-4-5-6-7-8</strain>
    </source>
</reference>
<feature type="compositionally biased region" description="Polar residues" evidence="1">
    <location>
        <begin position="122"/>
        <end position="139"/>
    </location>
</feature>
<keyword evidence="3" id="KW-1185">Reference proteome</keyword>
<dbReference type="HOGENOM" id="CLU_1845465_0_0_1"/>
<sequence length="139" mass="15980">MAPFARKYFLKVQTKAATGSRHGDRFNCKRLILNRVVRLINEMREIKIQSLRDCTHSFKDGAWCEFLAFLRYIVPYLCTSSRLHPAWLALAHALRSRQRPKELSTADTLESMSRLPMHKTGDASSVYDNGTRTSSPCPY</sequence>
<gene>
    <name evidence="2" type="ORF">LEMA_P002770.1</name>
</gene>
<dbReference type="VEuPathDB" id="FungiDB:LEMA_P002770.1"/>
<protein>
    <submittedName>
        <fullName evidence="2">Predicted protein</fullName>
    </submittedName>
</protein>
<organism evidence="2 3">
    <name type="scientific">Leptosphaeria maculans (strain JN3 / isolate v23.1.3 / race Av1-4-5-6-7-8)</name>
    <name type="common">Blackleg fungus</name>
    <name type="synonym">Phoma lingam</name>
    <dbReference type="NCBI Taxonomy" id="985895"/>
    <lineage>
        <taxon>Eukaryota</taxon>
        <taxon>Fungi</taxon>
        <taxon>Dikarya</taxon>
        <taxon>Ascomycota</taxon>
        <taxon>Pezizomycotina</taxon>
        <taxon>Dothideomycetes</taxon>
        <taxon>Pleosporomycetidae</taxon>
        <taxon>Pleosporales</taxon>
        <taxon>Pleosporineae</taxon>
        <taxon>Leptosphaeriaceae</taxon>
        <taxon>Plenodomus</taxon>
        <taxon>Plenodomus lingam/Leptosphaeria maculans species complex</taxon>
    </lineage>
</organism>
<evidence type="ECO:0000313" key="3">
    <source>
        <dbReference type="Proteomes" id="UP000002668"/>
    </source>
</evidence>
<dbReference type="AlphaFoldDB" id="E5AE51"/>
<accession>E5AE51</accession>
<evidence type="ECO:0000256" key="1">
    <source>
        <dbReference type="SAM" id="MobiDB-lite"/>
    </source>
</evidence>
<dbReference type="EMBL" id="FP929139">
    <property type="protein sequence ID" value="CBY01490.1"/>
    <property type="molecule type" value="Genomic_DNA"/>
</dbReference>
<name>E5AE51_LEPMJ</name>
<dbReference type="Proteomes" id="UP000002668">
    <property type="component" value="Genome"/>
</dbReference>
<feature type="region of interest" description="Disordered" evidence="1">
    <location>
        <begin position="118"/>
        <end position="139"/>
    </location>
</feature>